<evidence type="ECO:0000256" key="1">
    <source>
        <dbReference type="ARBA" id="ARBA00001946"/>
    </source>
</evidence>
<sequence length="360" mass="39180">MNLKVGIVGLANVGKSTLFNALLKKQQALVANYPFATIEPNIGIVPVPDERLKALAQTVEKEEGVKPPEVHATVEFVDIAGLVKGASEGQGLGNKFLSHIREVDLICHVVREFPDPSVVHVAGDVDAGRDKEIIETELLLADLETLNKQMEPRGVKEKEAIKRWQLIERLKNGLNEGKLAKDIVVDLEERILVADLHLLTMKPVLYVANVSEEQIAKGLSLPQGQSLLNALAICAKTEAELAGLSEEDQKAYLKELGLEASGLDRLIQKAYEMLGLISFLTAGVKEVRAWTIESGTKAPGAAGVIHTDFQKKFIKADVVSFADFVATGGWKASREKGLVRSEGKEYVMKDGEVVEFKIGS</sequence>
<dbReference type="EMBL" id="LCOY01000018">
    <property type="protein sequence ID" value="KKU87811.1"/>
    <property type="molecule type" value="Genomic_DNA"/>
</dbReference>
<dbReference type="InterPro" id="IPR004095">
    <property type="entry name" value="TGS"/>
</dbReference>
<keyword evidence="5" id="KW-0460">Magnesium</keyword>
<dbReference type="CDD" id="cd04867">
    <property type="entry name" value="TGS_YchF_OLA1"/>
    <property type="match status" value="1"/>
</dbReference>
<dbReference type="SUPFAM" id="SSF52540">
    <property type="entry name" value="P-loop containing nucleoside triphosphate hydrolases"/>
    <property type="match status" value="1"/>
</dbReference>
<evidence type="ECO:0000259" key="8">
    <source>
        <dbReference type="PROSITE" id="PS51880"/>
    </source>
</evidence>
<protein>
    <recommendedName>
        <fullName evidence="6">Ribosome-binding ATPase YchF</fullName>
    </recommendedName>
</protein>
<dbReference type="PROSITE" id="PS51880">
    <property type="entry name" value="TGS"/>
    <property type="match status" value="1"/>
</dbReference>
<dbReference type="InterPro" id="IPR012675">
    <property type="entry name" value="Beta-grasp_dom_sf"/>
</dbReference>
<dbReference type="InterPro" id="IPR027417">
    <property type="entry name" value="P-loop_NTPase"/>
</dbReference>
<dbReference type="Gene3D" id="1.10.150.300">
    <property type="entry name" value="TGS-like domain"/>
    <property type="match status" value="1"/>
</dbReference>
<evidence type="ECO:0000256" key="4">
    <source>
        <dbReference type="ARBA" id="ARBA00022840"/>
    </source>
</evidence>
<dbReference type="GO" id="GO:0016887">
    <property type="term" value="F:ATP hydrolysis activity"/>
    <property type="evidence" value="ECO:0007669"/>
    <property type="project" value="UniProtKB-UniRule"/>
</dbReference>
<dbReference type="Proteomes" id="UP000034739">
    <property type="component" value="Unassembled WGS sequence"/>
</dbReference>
<keyword evidence="4 6" id="KW-0067">ATP-binding</keyword>
<dbReference type="NCBIfam" id="TIGR00092">
    <property type="entry name" value="redox-regulated ATPase YchF"/>
    <property type="match status" value="1"/>
</dbReference>
<dbReference type="PIRSF" id="PIRSF006641">
    <property type="entry name" value="CHP00092"/>
    <property type="match status" value="1"/>
</dbReference>
<feature type="binding site" evidence="6">
    <location>
        <begin position="12"/>
        <end position="17"/>
    </location>
    <ligand>
        <name>ATP</name>
        <dbReference type="ChEBI" id="CHEBI:30616"/>
    </ligand>
</feature>
<dbReference type="InterPro" id="IPR031167">
    <property type="entry name" value="G_OBG"/>
</dbReference>
<name>A0A0G1U175_9BACT</name>
<evidence type="ECO:0000256" key="2">
    <source>
        <dbReference type="ARBA" id="ARBA00022723"/>
    </source>
</evidence>
<feature type="domain" description="OBG-type G" evidence="7">
    <location>
        <begin position="3"/>
        <end position="275"/>
    </location>
</feature>
<dbReference type="PATRIC" id="fig|1618445.3.peg.609"/>
<keyword evidence="2" id="KW-0479">Metal-binding</keyword>
<dbReference type="InterPro" id="IPR012676">
    <property type="entry name" value="TGS-like"/>
</dbReference>
<evidence type="ECO:0000256" key="3">
    <source>
        <dbReference type="ARBA" id="ARBA00022741"/>
    </source>
</evidence>
<proteinExistence type="inferred from homology"/>
<comment type="caution">
    <text evidence="9">The sequence shown here is derived from an EMBL/GenBank/DDBJ whole genome shotgun (WGS) entry which is preliminary data.</text>
</comment>
<comment type="similarity">
    <text evidence="6">Belongs to the TRAFAC class OBG-HflX-like GTPase superfamily. OBG GTPase family. YchF/OLA1 subfamily.</text>
</comment>
<dbReference type="CDD" id="cd01900">
    <property type="entry name" value="YchF"/>
    <property type="match status" value="1"/>
</dbReference>
<dbReference type="PRINTS" id="PR00326">
    <property type="entry name" value="GTP1OBG"/>
</dbReference>
<dbReference type="GO" id="GO:0005525">
    <property type="term" value="F:GTP binding"/>
    <property type="evidence" value="ECO:0007669"/>
    <property type="project" value="InterPro"/>
</dbReference>
<evidence type="ECO:0000313" key="10">
    <source>
        <dbReference type="Proteomes" id="UP000034739"/>
    </source>
</evidence>
<comment type="cofactor">
    <cofactor evidence="1">
        <name>Mg(2+)</name>
        <dbReference type="ChEBI" id="CHEBI:18420"/>
    </cofactor>
</comment>
<gene>
    <name evidence="6" type="primary">ychF</name>
    <name evidence="9" type="ORF">UY16_C0018G0016</name>
</gene>
<reference evidence="9 10" key="1">
    <citation type="journal article" date="2015" name="Nature">
        <title>rRNA introns, odd ribosomes, and small enigmatic genomes across a large radiation of phyla.</title>
        <authorList>
            <person name="Brown C.T."/>
            <person name="Hug L.A."/>
            <person name="Thomas B.C."/>
            <person name="Sharon I."/>
            <person name="Castelle C.J."/>
            <person name="Singh A."/>
            <person name="Wilkins M.J."/>
            <person name="Williams K.H."/>
            <person name="Banfield J.F."/>
        </authorList>
    </citation>
    <scope>NUCLEOTIDE SEQUENCE [LARGE SCALE GENOMIC DNA]</scope>
</reference>
<dbReference type="GO" id="GO:0046872">
    <property type="term" value="F:metal ion binding"/>
    <property type="evidence" value="ECO:0007669"/>
    <property type="project" value="UniProtKB-KW"/>
</dbReference>
<dbReference type="PROSITE" id="PS51710">
    <property type="entry name" value="G_OBG"/>
    <property type="match status" value="1"/>
</dbReference>
<dbReference type="InterPro" id="IPR041706">
    <property type="entry name" value="YchF_N"/>
</dbReference>
<dbReference type="GO" id="GO:0005524">
    <property type="term" value="F:ATP binding"/>
    <property type="evidence" value="ECO:0007669"/>
    <property type="project" value="UniProtKB-UniRule"/>
</dbReference>
<accession>A0A0G1U175</accession>
<dbReference type="HAMAP" id="MF_00944">
    <property type="entry name" value="YchF_OLA1_ATPase"/>
    <property type="match status" value="1"/>
</dbReference>
<evidence type="ECO:0000256" key="5">
    <source>
        <dbReference type="ARBA" id="ARBA00022842"/>
    </source>
</evidence>
<dbReference type="AlphaFoldDB" id="A0A0G1U175"/>
<dbReference type="InterPro" id="IPR004396">
    <property type="entry name" value="ATPase_YchF/OLA1"/>
</dbReference>
<comment type="function">
    <text evidence="6">ATPase that binds to both the 70S ribosome and the 50S ribosomal subunit in a nucleotide-independent manner.</text>
</comment>
<dbReference type="Gene3D" id="3.10.20.30">
    <property type="match status" value="1"/>
</dbReference>
<dbReference type="Gene3D" id="3.40.50.300">
    <property type="entry name" value="P-loop containing nucleotide triphosphate hydrolases"/>
    <property type="match status" value="1"/>
</dbReference>
<dbReference type="InterPro" id="IPR023192">
    <property type="entry name" value="TGS-like_dom_sf"/>
</dbReference>
<organism evidence="9 10">
    <name type="scientific">Candidatus Gottesmanbacteria bacterium GW2011_GWA2_47_9</name>
    <dbReference type="NCBI Taxonomy" id="1618445"/>
    <lineage>
        <taxon>Bacteria</taxon>
        <taxon>Candidatus Gottesmaniibacteriota</taxon>
    </lineage>
</organism>
<dbReference type="SUPFAM" id="SSF81271">
    <property type="entry name" value="TGS-like"/>
    <property type="match status" value="1"/>
</dbReference>
<dbReference type="Pfam" id="PF01926">
    <property type="entry name" value="MMR_HSR1"/>
    <property type="match status" value="1"/>
</dbReference>
<dbReference type="InterPro" id="IPR013029">
    <property type="entry name" value="YchF_C"/>
</dbReference>
<evidence type="ECO:0000256" key="6">
    <source>
        <dbReference type="HAMAP-Rule" id="MF_00944"/>
    </source>
</evidence>
<dbReference type="GO" id="GO:0043023">
    <property type="term" value="F:ribosomal large subunit binding"/>
    <property type="evidence" value="ECO:0007669"/>
    <property type="project" value="UniProtKB-UniRule"/>
</dbReference>
<dbReference type="GO" id="GO:0005737">
    <property type="term" value="C:cytoplasm"/>
    <property type="evidence" value="ECO:0007669"/>
    <property type="project" value="TreeGrafter"/>
</dbReference>
<feature type="domain" description="TGS" evidence="8">
    <location>
        <begin position="275"/>
        <end position="358"/>
    </location>
</feature>
<dbReference type="PANTHER" id="PTHR23305">
    <property type="entry name" value="OBG GTPASE FAMILY"/>
    <property type="match status" value="1"/>
</dbReference>
<dbReference type="InterPro" id="IPR006073">
    <property type="entry name" value="GTP-bd"/>
</dbReference>
<evidence type="ECO:0000313" key="9">
    <source>
        <dbReference type="EMBL" id="KKU87811.1"/>
    </source>
</evidence>
<dbReference type="PANTHER" id="PTHR23305:SF18">
    <property type="entry name" value="OBG-TYPE G DOMAIN-CONTAINING PROTEIN"/>
    <property type="match status" value="1"/>
</dbReference>
<evidence type="ECO:0000259" key="7">
    <source>
        <dbReference type="PROSITE" id="PS51710"/>
    </source>
</evidence>
<dbReference type="Pfam" id="PF06071">
    <property type="entry name" value="YchF-GTPase_C"/>
    <property type="match status" value="1"/>
</dbReference>
<dbReference type="FunFam" id="3.10.20.30:FF:000001">
    <property type="entry name" value="Ribosome-binding ATPase YchF"/>
    <property type="match status" value="1"/>
</dbReference>
<keyword evidence="3 6" id="KW-0547">Nucleotide-binding</keyword>